<sequence length="492" mass="54397">LEMNKVNHIYLILWMIVISLGMFQFGYGNASFSNLQQVLFFQYQDAKGEVISTQKNFNSVVTTAVPAGAAIGAFTGGFFTPLGRRPAIMITNVIIVAGVGVTMIFNFYALIIGRILFGYGIGVMTVLTPLFISETSPVEVAGPMGSLSQIMVTVGIMIAYMFGFLAPIRYLDKEGDPEMNPDVLTTQSWRIIFAVPAAISIFQTLMLLVVFRYDTPKFYQQKGDRDMIKAVNAVIYKEKSGEEQSENLVQNEDDNAERVTLGEMFGSVYRYVLIIGSLLAMFQQMTGINMVIFYSNVIFTQGLDEGYTAETKARIGTIIVGVVNLAATVVAIPLLAKFGRKILMLSGHFMMTVSLAVLGVFAITGFSTGTIIFTLVFIAFFEIGVGSILFLYLAEIMPEAGLSIPSGICWVFTIIIGLITPNLFDWLKATGVYFVFTGINFVGILFILFLIKETKGKSKIELESLYTQKRRNYQSLPEEQLNSSERPMSTDL</sequence>
<dbReference type="Gene3D" id="1.20.1250.20">
    <property type="entry name" value="MFS general substrate transporter like domains"/>
    <property type="match status" value="1"/>
</dbReference>
<evidence type="ECO:0000256" key="15">
    <source>
        <dbReference type="SAM" id="Phobius"/>
    </source>
</evidence>
<feature type="transmembrane region" description="Helical" evidence="15">
    <location>
        <begin position="87"/>
        <end position="105"/>
    </location>
</feature>
<feature type="transmembrane region" description="Helical" evidence="15">
    <location>
        <begin position="144"/>
        <end position="168"/>
    </location>
</feature>
<evidence type="ECO:0000256" key="8">
    <source>
        <dbReference type="ARBA" id="ARBA00044648"/>
    </source>
</evidence>
<keyword evidence="5 15" id="KW-1133">Transmembrane helix</keyword>
<evidence type="ECO:0000256" key="9">
    <source>
        <dbReference type="ARBA" id="ARBA00044656"/>
    </source>
</evidence>
<dbReference type="InterPro" id="IPR050360">
    <property type="entry name" value="MFS_Sugar_Transporters"/>
</dbReference>
<organism evidence="17">
    <name type="scientific">Euplotes crassus</name>
    <dbReference type="NCBI Taxonomy" id="5936"/>
    <lineage>
        <taxon>Eukaryota</taxon>
        <taxon>Sar</taxon>
        <taxon>Alveolata</taxon>
        <taxon>Ciliophora</taxon>
        <taxon>Intramacronucleata</taxon>
        <taxon>Spirotrichea</taxon>
        <taxon>Hypotrichia</taxon>
        <taxon>Euplotida</taxon>
        <taxon>Euplotidae</taxon>
        <taxon>Moneuplotes</taxon>
    </lineage>
</organism>
<evidence type="ECO:0000256" key="14">
    <source>
        <dbReference type="RuleBase" id="RU003346"/>
    </source>
</evidence>
<comment type="subunit">
    <text evidence="3">Homodimer.</text>
</comment>
<dbReference type="InterPro" id="IPR020846">
    <property type="entry name" value="MFS_dom"/>
</dbReference>
<dbReference type="GO" id="GO:0016020">
    <property type="term" value="C:membrane"/>
    <property type="evidence" value="ECO:0007669"/>
    <property type="project" value="UniProtKB-SubCell"/>
</dbReference>
<evidence type="ECO:0000256" key="1">
    <source>
        <dbReference type="ARBA" id="ARBA00004141"/>
    </source>
</evidence>
<comment type="catalytic activity">
    <reaction evidence="7">
        <text>D-galactose(in) = D-galactose(out)</text>
        <dbReference type="Rhea" id="RHEA:34915"/>
        <dbReference type="ChEBI" id="CHEBI:4139"/>
    </reaction>
    <physiologicalReaction direction="right-to-left" evidence="7">
        <dbReference type="Rhea" id="RHEA:34917"/>
    </physiologicalReaction>
</comment>
<feature type="transmembrane region" description="Helical" evidence="15">
    <location>
        <begin position="431"/>
        <end position="451"/>
    </location>
</feature>
<dbReference type="PANTHER" id="PTHR48022">
    <property type="entry name" value="PLASTIDIC GLUCOSE TRANSPORTER 4"/>
    <property type="match status" value="1"/>
</dbReference>
<dbReference type="PROSITE" id="PS50850">
    <property type="entry name" value="MFS"/>
    <property type="match status" value="1"/>
</dbReference>
<comment type="catalytic activity">
    <reaction evidence="11">
        <text>D-glucosamine(out) = D-glucosamine(in)</text>
        <dbReference type="Rhea" id="RHEA:78423"/>
        <dbReference type="ChEBI" id="CHEBI:58723"/>
    </reaction>
    <physiologicalReaction direction="left-to-right" evidence="11">
        <dbReference type="Rhea" id="RHEA:78424"/>
    </physiologicalReaction>
</comment>
<dbReference type="InterPro" id="IPR036259">
    <property type="entry name" value="MFS_trans_sf"/>
</dbReference>
<evidence type="ECO:0000256" key="2">
    <source>
        <dbReference type="ARBA" id="ARBA00010992"/>
    </source>
</evidence>
<evidence type="ECO:0000256" key="5">
    <source>
        <dbReference type="ARBA" id="ARBA00022989"/>
    </source>
</evidence>
<feature type="domain" description="Major facilitator superfamily (MFS) profile" evidence="16">
    <location>
        <begin position="14"/>
        <end position="455"/>
    </location>
</feature>
<dbReference type="AlphaFoldDB" id="A0A7S3KMZ6"/>
<evidence type="ECO:0000313" key="17">
    <source>
        <dbReference type="EMBL" id="CAE0386843.1"/>
    </source>
</evidence>
<evidence type="ECO:0000259" key="16">
    <source>
        <dbReference type="PROSITE" id="PS50850"/>
    </source>
</evidence>
<feature type="transmembrane region" description="Helical" evidence="15">
    <location>
        <begin position="370"/>
        <end position="393"/>
    </location>
</feature>
<evidence type="ECO:0000256" key="12">
    <source>
        <dbReference type="ARBA" id="ARBA00044710"/>
    </source>
</evidence>
<evidence type="ECO:0000256" key="10">
    <source>
        <dbReference type="ARBA" id="ARBA00044662"/>
    </source>
</evidence>
<keyword evidence="14" id="KW-0813">Transport</keyword>
<feature type="transmembrane region" description="Helical" evidence="15">
    <location>
        <begin position="60"/>
        <end position="80"/>
    </location>
</feature>
<evidence type="ECO:0000256" key="11">
    <source>
        <dbReference type="ARBA" id="ARBA00044668"/>
    </source>
</evidence>
<comment type="catalytic activity">
    <reaction evidence="10">
        <text>D-mannose(out) = D-mannose(in)</text>
        <dbReference type="Rhea" id="RHEA:78391"/>
        <dbReference type="ChEBI" id="CHEBI:4208"/>
    </reaction>
    <physiologicalReaction direction="left-to-right" evidence="10">
        <dbReference type="Rhea" id="RHEA:78392"/>
    </physiologicalReaction>
</comment>
<comment type="similarity">
    <text evidence="2 14">Belongs to the major facilitator superfamily. Sugar transporter (TC 2.A.1.1) family.</text>
</comment>
<evidence type="ECO:0000256" key="7">
    <source>
        <dbReference type="ARBA" id="ARBA00044637"/>
    </source>
</evidence>
<name>A0A7S3KMZ6_EUPCR</name>
<dbReference type="EMBL" id="HBIK01025566">
    <property type="protein sequence ID" value="CAE0386843.1"/>
    <property type="molecule type" value="Transcribed_RNA"/>
</dbReference>
<proteinExistence type="inferred from homology"/>
<keyword evidence="6 15" id="KW-0472">Membrane</keyword>
<dbReference type="InterPro" id="IPR003663">
    <property type="entry name" value="Sugar/inositol_transpt"/>
</dbReference>
<evidence type="ECO:0000256" key="3">
    <source>
        <dbReference type="ARBA" id="ARBA00011738"/>
    </source>
</evidence>
<dbReference type="GO" id="GO:0005351">
    <property type="term" value="F:carbohydrate:proton symporter activity"/>
    <property type="evidence" value="ECO:0007669"/>
    <property type="project" value="TreeGrafter"/>
</dbReference>
<feature type="transmembrane region" description="Helical" evidence="15">
    <location>
        <begin position="111"/>
        <end position="132"/>
    </location>
</feature>
<comment type="catalytic activity">
    <reaction evidence="12">
        <text>D-fructose(out) = D-fructose(in)</text>
        <dbReference type="Rhea" id="RHEA:60372"/>
        <dbReference type="ChEBI" id="CHEBI:37721"/>
    </reaction>
    <physiologicalReaction direction="left-to-right" evidence="12">
        <dbReference type="Rhea" id="RHEA:60373"/>
    </physiologicalReaction>
</comment>
<feature type="transmembrane region" description="Helical" evidence="15">
    <location>
        <begin position="271"/>
        <end position="295"/>
    </location>
</feature>
<feature type="non-terminal residue" evidence="17">
    <location>
        <position position="1"/>
    </location>
</feature>
<evidence type="ECO:0000256" key="6">
    <source>
        <dbReference type="ARBA" id="ARBA00023136"/>
    </source>
</evidence>
<gene>
    <name evidence="17" type="ORF">ECRA1380_LOCUS11807</name>
</gene>
<feature type="transmembrane region" description="Helical" evidence="15">
    <location>
        <begin position="188"/>
        <end position="211"/>
    </location>
</feature>
<comment type="subcellular location">
    <subcellularLocation>
        <location evidence="1">Membrane</location>
        <topology evidence="1">Multi-pass membrane protein</topology>
    </subcellularLocation>
</comment>
<feature type="transmembrane region" description="Helical" evidence="15">
    <location>
        <begin position="400"/>
        <end position="419"/>
    </location>
</feature>
<dbReference type="NCBIfam" id="TIGR00879">
    <property type="entry name" value="SP"/>
    <property type="match status" value="1"/>
</dbReference>
<dbReference type="InterPro" id="IPR005828">
    <property type="entry name" value="MFS_sugar_transport-like"/>
</dbReference>
<comment type="catalytic activity">
    <reaction evidence="9">
        <text>D-xylose(out) = D-xylose(in)</text>
        <dbReference type="Rhea" id="RHEA:78427"/>
        <dbReference type="ChEBI" id="CHEBI:53455"/>
    </reaction>
    <physiologicalReaction direction="left-to-right" evidence="9">
        <dbReference type="Rhea" id="RHEA:78428"/>
    </physiologicalReaction>
</comment>
<dbReference type="PRINTS" id="PR00171">
    <property type="entry name" value="SUGRTRNSPORT"/>
</dbReference>
<feature type="transmembrane region" description="Helical" evidence="15">
    <location>
        <begin position="342"/>
        <end position="364"/>
    </location>
</feature>
<dbReference type="Pfam" id="PF00083">
    <property type="entry name" value="Sugar_tr"/>
    <property type="match status" value="1"/>
</dbReference>
<protein>
    <recommendedName>
        <fullName evidence="13">Hexose transporter 1</fullName>
    </recommendedName>
</protein>
<accession>A0A7S3KMZ6</accession>
<feature type="transmembrane region" description="Helical" evidence="15">
    <location>
        <begin position="9"/>
        <end position="27"/>
    </location>
</feature>
<comment type="catalytic activity">
    <reaction evidence="8">
        <text>D-glucose(out) = D-glucose(in)</text>
        <dbReference type="Rhea" id="RHEA:60376"/>
        <dbReference type="ChEBI" id="CHEBI:4167"/>
    </reaction>
    <physiologicalReaction direction="left-to-right" evidence="8">
        <dbReference type="Rhea" id="RHEA:60377"/>
    </physiologicalReaction>
</comment>
<evidence type="ECO:0000256" key="13">
    <source>
        <dbReference type="ARBA" id="ARBA00044780"/>
    </source>
</evidence>
<dbReference type="SUPFAM" id="SSF103473">
    <property type="entry name" value="MFS general substrate transporter"/>
    <property type="match status" value="1"/>
</dbReference>
<evidence type="ECO:0000256" key="4">
    <source>
        <dbReference type="ARBA" id="ARBA00022692"/>
    </source>
</evidence>
<keyword evidence="4 15" id="KW-0812">Transmembrane</keyword>
<dbReference type="PANTHER" id="PTHR48022:SF2">
    <property type="entry name" value="PLASTIDIC GLUCOSE TRANSPORTER 4"/>
    <property type="match status" value="1"/>
</dbReference>
<reference evidence="17" key="1">
    <citation type="submission" date="2021-01" db="EMBL/GenBank/DDBJ databases">
        <authorList>
            <person name="Corre E."/>
            <person name="Pelletier E."/>
            <person name="Niang G."/>
            <person name="Scheremetjew M."/>
            <person name="Finn R."/>
            <person name="Kale V."/>
            <person name="Holt S."/>
            <person name="Cochrane G."/>
            <person name="Meng A."/>
            <person name="Brown T."/>
            <person name="Cohen L."/>
        </authorList>
    </citation>
    <scope>NUCLEOTIDE SEQUENCE</scope>
    <source>
        <strain evidence="17">CT5</strain>
    </source>
</reference>
<feature type="transmembrane region" description="Helical" evidence="15">
    <location>
        <begin position="315"/>
        <end position="335"/>
    </location>
</feature>